<evidence type="ECO:0000313" key="2">
    <source>
        <dbReference type="EMBL" id="APD24080.1"/>
    </source>
</evidence>
<evidence type="ECO:0000313" key="3">
    <source>
        <dbReference type="Proteomes" id="UP000225007"/>
    </source>
</evidence>
<protein>
    <recommendedName>
        <fullName evidence="1">YopX protein domain-containing protein</fullName>
    </recommendedName>
</protein>
<evidence type="ECO:0000259" key="1">
    <source>
        <dbReference type="Pfam" id="PF09643"/>
    </source>
</evidence>
<dbReference type="EMBL" id="KY065496">
    <property type="protein sequence ID" value="APD24080.1"/>
    <property type="molecule type" value="Genomic_DNA"/>
</dbReference>
<dbReference type="Proteomes" id="UP000225007">
    <property type="component" value="Segment"/>
</dbReference>
<feature type="domain" description="YopX protein" evidence="1">
    <location>
        <begin position="4"/>
        <end position="160"/>
    </location>
</feature>
<dbReference type="InterPro" id="IPR023385">
    <property type="entry name" value="YopX-like_C"/>
</dbReference>
<dbReference type="Pfam" id="PF09643">
    <property type="entry name" value="YopX"/>
    <property type="match status" value="1"/>
</dbReference>
<dbReference type="Gene3D" id="2.30.30.290">
    <property type="entry name" value="YopX-like domains"/>
    <property type="match status" value="1"/>
</dbReference>
<name>A0A1S5SF10_9CAUD</name>
<dbReference type="SUPFAM" id="SSF159006">
    <property type="entry name" value="YopX-like"/>
    <property type="match status" value="1"/>
</dbReference>
<keyword evidence="3" id="KW-1185">Reference proteome</keyword>
<dbReference type="InterPro" id="IPR010024">
    <property type="entry name" value="CHP16711"/>
</dbReference>
<proteinExistence type="predicted"/>
<reference evidence="2 3" key="1">
    <citation type="journal article" date="2017" name="Sci. Rep.">
        <title>Pneumococcal prophages are diverse, but not without structure or history.</title>
        <authorList>
            <person name="Brueggemann A.B."/>
            <person name="Harrold C.L."/>
            <person name="Rezaei Javan R."/>
            <person name="van Tonder A.J."/>
            <person name="McDonnell A.J."/>
            <person name="Edwards B.A."/>
        </authorList>
    </citation>
    <scope>NUCLEOTIDE SEQUENCE [LARGE SCALE GENOMIC DNA]</scope>
</reference>
<dbReference type="NCBIfam" id="TIGR01671">
    <property type="entry name" value="phage_TIGR01671"/>
    <property type="match status" value="1"/>
</dbReference>
<accession>A0A1S5SF10</accession>
<organism evidence="2 3">
    <name type="scientific">Streptococcus phage IPP60</name>
    <dbReference type="NCBI Taxonomy" id="1916196"/>
    <lineage>
        <taxon>Viruses</taxon>
        <taxon>Duplodnaviria</taxon>
        <taxon>Heunggongvirae</taxon>
        <taxon>Uroviricota</taxon>
        <taxon>Caudoviricetes</taxon>
        <taxon>Ferrettivirinae</taxon>
        <taxon>Spinunavirus</taxon>
        <taxon>Spinunavirus IPP60</taxon>
    </lineage>
</organism>
<sequence>MIPKFRVWVKIGKRMVFSDDILAIDYENKEIVTQQVYFESGLAVERDIYCYDFDDIELMQSTGLKDKNGKEIFEGDILKFNDEWNEYCHEGYVDGSVEGVNYVEVVKGEACFEFGKTRYPESSLFIYMEDEHLSFAELVKDKDFGFEIVGNVYENLEFLED</sequence>
<dbReference type="InterPro" id="IPR019096">
    <property type="entry name" value="YopX_protein"/>
</dbReference>
<gene>
    <name evidence="2" type="ORF">IPP60_00033</name>
</gene>